<accession>A0A6F8T8D3</accession>
<dbReference type="KEGG" id="lant:TUM19329_32960"/>
<keyword evidence="2" id="KW-1185">Reference proteome</keyword>
<dbReference type="Proteomes" id="UP000502894">
    <property type="component" value="Chromosome"/>
</dbReference>
<dbReference type="AlphaFoldDB" id="A0A6F8T8D3"/>
<dbReference type="RefSeq" id="WP_173238167.1">
    <property type="nucleotide sequence ID" value="NZ_AP022839.1"/>
</dbReference>
<dbReference type="EMBL" id="AP022839">
    <property type="protein sequence ID" value="BCA96935.1"/>
    <property type="molecule type" value="Genomic_DNA"/>
</dbReference>
<sequence>MKRIILQLMSELSNLTSPFNPVDINKIFAKYPSLDATQVQPELQNHLEQLLALNTLTKQCFDLANQKHCLSSQQEHLTALSEELYITQENIDTLLGQMQLCMKSVNTSFHNLMPQINENLLKVDKITPPYSATVDNKTQKIAVEEYSLQLSTRLGEIDTRAARLKFLQLKKAIHDLLDELRTDGINLSTRDDKNSLKKLIASVALSLSQLKEIKPKMTELHQLFSRQISGIDIQAKVQELKRQTAHVEKLLEPIELELSINTLDPKIKERLSEEFQLSSKKSDLIKAYQNKLPSALTYIDPYAWKSWVQDQHQYEIAQLKAENSVSYLLLLEQEHKLTLDKIRLVNEIKILGSLLSTAQSFPGSDSGIPLLIKQANMLFSECILLLPPLGVSSIASPADYYLAIFSYIPVIEQKLEQMAVILNRLQTVDNLQIEIIQLETQHKFESNINSLPVTQKDFERLTQHIESEKPEKELLMQQYELCKSFLVKARNLEEIKRQLQASIVRKKDIEKTLSVANLGDPIQDQMSIISGQLADLRVLIAAGIKQISLLPLPIEQSKEQQDSALEVVQEAKSATLAHEQLEQAAQESLNLDQLSMLTPECQTGPILSPDQTVSLSKHPIPNEVMDCSSSTSTFSFPDYNEPDTRFDSPESLDTSFIVEQPFRESLPDPEDTSNRVLLAPVKPRSMQPDEQLVYFVATSLNSDPALRPTEEKRGDPLTAPEMIVLASKPPLLSEESQNAITSPAVPLSLKSDQIVIINESPYELTSSDNIASTSTETLLAATPELDKQSTSPFLSKLKQIKLPITAQEKPVEQLASSGEIVLIIKKASLTQPVSNQQSASSVPTDLNPDQPLTPIQDNTVRQLLSLDKIVITPNSLSTKAAGDEQSFPIIPTELLPDEALPCAHEKLETDLLSSNKIVLNLQQALTVKNIPEEQSISISLPDLKVRQLATEASEELLISSSPRTQKFFVKSLYNADGFILAPSSLNHPELQKWQDCYQQSLNYLKYHSIDIQQWYMDLYKAIEAYSNDEDTYKKSHLIRDILFELQYKKDLGVIKAYMRLCPHPEKDLHLLLSLKPNLPLVDESFGDVSELQDKPAELTSLYAQYTKLKKDHPVEGKLLLQAIHSLQMAKIFIDTHDSNISVTQIPHLSKDPRYEPLKRHRGFFKLWEAIEDFFRMLIGKITGQVEFEYTNRPCFFRTKSAQLVEEADLIIQNDLLPQSAT</sequence>
<name>A0A6F8T8D3_9GAMM</name>
<proteinExistence type="predicted"/>
<evidence type="ECO:0000313" key="1">
    <source>
        <dbReference type="EMBL" id="BCA96935.1"/>
    </source>
</evidence>
<gene>
    <name evidence="1" type="primary">lepA_2</name>
    <name evidence="1" type="ORF">TUM19329_32960</name>
</gene>
<evidence type="ECO:0000313" key="2">
    <source>
        <dbReference type="Proteomes" id="UP000502894"/>
    </source>
</evidence>
<reference evidence="1" key="1">
    <citation type="journal article" date="2020" name="Microbiol. Resour. Announc.">
        <title>Complete Genome Sequence of Novel Psychrotolerant Legionella Strain TUM19329, Isolated from Antarctic Lake Sediment.</title>
        <authorList>
            <person name="Shimada S."/>
            <person name="Nakai R."/>
            <person name="Aoki K."/>
            <person name="Shimoeda N."/>
            <person name="Ohno G."/>
            <person name="Miyazaki Y."/>
            <person name="Kudoh S."/>
            <person name="Imura S."/>
            <person name="Watanabe K."/>
            <person name="Ishii Y."/>
            <person name="Tateda K."/>
        </authorList>
    </citation>
    <scope>NUCLEOTIDE SEQUENCE [LARGE SCALE GENOMIC DNA]</scope>
    <source>
        <strain evidence="1">TUM19329</strain>
    </source>
</reference>
<protein>
    <submittedName>
        <fullName evidence="1">Interaptin</fullName>
    </submittedName>
</protein>
<organism evidence="1 2">
    <name type="scientific">Legionella antarctica</name>
    <dbReference type="NCBI Taxonomy" id="2708020"/>
    <lineage>
        <taxon>Bacteria</taxon>
        <taxon>Pseudomonadati</taxon>
        <taxon>Pseudomonadota</taxon>
        <taxon>Gammaproteobacteria</taxon>
        <taxon>Legionellales</taxon>
        <taxon>Legionellaceae</taxon>
        <taxon>Legionella</taxon>
    </lineage>
</organism>